<dbReference type="PANTHER" id="PTHR43280:SF2">
    <property type="entry name" value="HTH-TYPE TRANSCRIPTIONAL REGULATOR EXSA"/>
    <property type="match status" value="1"/>
</dbReference>
<dbReference type="PRINTS" id="PR00032">
    <property type="entry name" value="HTHARAC"/>
</dbReference>
<feature type="domain" description="HTH araC/xylS-type" evidence="4">
    <location>
        <begin position="303"/>
        <end position="401"/>
    </location>
</feature>
<dbReference type="PROSITE" id="PS01124">
    <property type="entry name" value="HTH_ARAC_FAMILY_2"/>
    <property type="match status" value="1"/>
</dbReference>
<evidence type="ECO:0000259" key="4">
    <source>
        <dbReference type="PROSITE" id="PS01124"/>
    </source>
</evidence>
<reference evidence="5 6" key="1">
    <citation type="submission" date="2018-06" db="EMBL/GenBank/DDBJ databases">
        <authorList>
            <consortium name="Pathogen Informatics"/>
            <person name="Doyle S."/>
        </authorList>
    </citation>
    <scope>NUCLEOTIDE SEQUENCE [LARGE SCALE GENOMIC DNA]</scope>
    <source>
        <strain evidence="5 6">NCTC13093</strain>
    </source>
</reference>
<dbReference type="PANTHER" id="PTHR43280">
    <property type="entry name" value="ARAC-FAMILY TRANSCRIPTIONAL REGULATOR"/>
    <property type="match status" value="1"/>
</dbReference>
<dbReference type="PROSITE" id="PS00041">
    <property type="entry name" value="HTH_ARAC_FAMILY_1"/>
    <property type="match status" value="1"/>
</dbReference>
<dbReference type="EMBL" id="UAPV01000001">
    <property type="protein sequence ID" value="SPT68944.1"/>
    <property type="molecule type" value="Genomic_DNA"/>
</dbReference>
<gene>
    <name evidence="5" type="primary">tetD</name>
    <name evidence="5" type="ORF">NCTC13093_00294</name>
</gene>
<keyword evidence="2 5" id="KW-0238">DNA-binding</keyword>
<dbReference type="InterPro" id="IPR020449">
    <property type="entry name" value="Tscrpt_reg_AraC-type_HTH"/>
</dbReference>
<dbReference type="Proteomes" id="UP000250086">
    <property type="component" value="Unassembled WGS sequence"/>
</dbReference>
<dbReference type="GO" id="GO:0043565">
    <property type="term" value="F:sequence-specific DNA binding"/>
    <property type="evidence" value="ECO:0007669"/>
    <property type="project" value="InterPro"/>
</dbReference>
<keyword evidence="6" id="KW-1185">Reference proteome</keyword>
<sequence length="412" mass="46639">MDDISSVKKSDAFYLETLSHITSLPILMINTKGDILLNLGGWRDEDHAVCQDKVLNDEIIAKVNEKNIFIYYDIFYIHFGVVKWFDDKIIIIGPFTDFDLSPGAVRAFSIKHNTNLKPISKYDFVKLAAVLIQINFLVTGEELMVNDVIGTLEVKDRLNHEINNQIEIVLKRHIEISAPHNDGSWEVIRRKCIMQADVKGLNRHINAPFSGKRGVIANNPIRNLKNLAIVDVTVSSRAALDAGLDSETVYTISDGYILQIEECKTQSDIESIANLAANEFCQLVKKIKDSGVKFSINTPEVLVNAYNYILRNLNQKLNVTEIAQKVGISHDYLEKLFKRELGSTVGNFILSSRVKNSQNLLKNSNMSISEIAMVMGFSSSSHYIKAYKSIFNITPSKHRIRFKNRYLPDEIK</sequence>
<evidence type="ECO:0000313" key="6">
    <source>
        <dbReference type="Proteomes" id="UP000250086"/>
    </source>
</evidence>
<proteinExistence type="predicted"/>
<dbReference type="InterPro" id="IPR009057">
    <property type="entry name" value="Homeodomain-like_sf"/>
</dbReference>
<dbReference type="InterPro" id="IPR018062">
    <property type="entry name" value="HTH_AraC-typ_CS"/>
</dbReference>
<dbReference type="GO" id="GO:0003700">
    <property type="term" value="F:DNA-binding transcription factor activity"/>
    <property type="evidence" value="ECO:0007669"/>
    <property type="project" value="InterPro"/>
</dbReference>
<evidence type="ECO:0000256" key="3">
    <source>
        <dbReference type="ARBA" id="ARBA00023163"/>
    </source>
</evidence>
<keyword evidence="1" id="KW-0805">Transcription regulation</keyword>
<evidence type="ECO:0000256" key="2">
    <source>
        <dbReference type="ARBA" id="ARBA00023125"/>
    </source>
</evidence>
<protein>
    <submittedName>
        <fullName evidence="5">DNA-binding transcriptional regulator AraC</fullName>
    </submittedName>
</protein>
<dbReference type="AlphaFoldDB" id="A0A2X0V340"/>
<dbReference type="InterPro" id="IPR018060">
    <property type="entry name" value="HTH_AraC"/>
</dbReference>
<name>A0A2X0V340_9GAMM</name>
<dbReference type="SMART" id="SM00342">
    <property type="entry name" value="HTH_ARAC"/>
    <property type="match status" value="1"/>
</dbReference>
<keyword evidence="3" id="KW-0804">Transcription</keyword>
<dbReference type="SUPFAM" id="SSF46689">
    <property type="entry name" value="Homeodomain-like"/>
    <property type="match status" value="2"/>
</dbReference>
<dbReference type="Pfam" id="PF12833">
    <property type="entry name" value="HTH_18"/>
    <property type="match status" value="1"/>
</dbReference>
<evidence type="ECO:0000313" key="5">
    <source>
        <dbReference type="EMBL" id="SPT68944.1"/>
    </source>
</evidence>
<dbReference type="Gene3D" id="1.10.10.60">
    <property type="entry name" value="Homeodomain-like"/>
    <property type="match status" value="2"/>
</dbReference>
<organism evidence="5 6">
    <name type="scientific">Anaerobiospirillum thomasii</name>
    <dbReference type="NCBI Taxonomy" id="179995"/>
    <lineage>
        <taxon>Bacteria</taxon>
        <taxon>Pseudomonadati</taxon>
        <taxon>Pseudomonadota</taxon>
        <taxon>Gammaproteobacteria</taxon>
        <taxon>Aeromonadales</taxon>
        <taxon>Succinivibrionaceae</taxon>
        <taxon>Anaerobiospirillum</taxon>
    </lineage>
</organism>
<evidence type="ECO:0000256" key="1">
    <source>
        <dbReference type="ARBA" id="ARBA00023015"/>
    </source>
</evidence>
<accession>A0A2X0V340</accession>